<dbReference type="PROSITE" id="PS00211">
    <property type="entry name" value="ABC_TRANSPORTER_1"/>
    <property type="match status" value="1"/>
</dbReference>
<evidence type="ECO:0000256" key="4">
    <source>
        <dbReference type="SAM" id="Coils"/>
    </source>
</evidence>
<dbReference type="OrthoDB" id="9801441at2"/>
<keyword evidence="2" id="KW-0547">Nucleotide-binding</keyword>
<dbReference type="Proteomes" id="UP000002730">
    <property type="component" value="Chromosome"/>
</dbReference>
<dbReference type="EMBL" id="CP002160">
    <property type="protein sequence ID" value="ADL52242.1"/>
    <property type="molecule type" value="Genomic_DNA"/>
</dbReference>
<reference evidence="6 7" key="1">
    <citation type="submission" date="2010-08" db="EMBL/GenBank/DDBJ databases">
        <title>Complete sequence of Clostridium cellulovorans 743B.</title>
        <authorList>
            <consortium name="US DOE Joint Genome Institute"/>
            <person name="Lucas S."/>
            <person name="Copeland A."/>
            <person name="Lapidus A."/>
            <person name="Cheng J.-F."/>
            <person name="Bruce D."/>
            <person name="Goodwin L."/>
            <person name="Pitluck S."/>
            <person name="Chertkov O."/>
            <person name="Detter J.C."/>
            <person name="Han C."/>
            <person name="Tapia R."/>
            <person name="Land M."/>
            <person name="Hauser L."/>
            <person name="Chang Y.-J."/>
            <person name="Jeffries C."/>
            <person name="Kyrpides N."/>
            <person name="Ivanova N."/>
            <person name="Mikhailova N."/>
            <person name="Hemme C.L."/>
            <person name="Woyke T."/>
        </authorList>
    </citation>
    <scope>NUCLEOTIDE SEQUENCE [LARGE SCALE GENOMIC DNA]</scope>
    <source>
        <strain evidence="7">ATCC 35296 / DSM 3052 / OCM 3 / 743B</strain>
    </source>
</reference>
<gene>
    <name evidence="6" type="ordered locus">Clocel_2530</name>
</gene>
<keyword evidence="4" id="KW-0175">Coiled coil</keyword>
<dbReference type="RefSeq" id="WP_010075483.1">
    <property type="nucleotide sequence ID" value="NC_014393.1"/>
</dbReference>
<dbReference type="GO" id="GO:0005524">
    <property type="term" value="F:ATP binding"/>
    <property type="evidence" value="ECO:0007669"/>
    <property type="project" value="UniProtKB-KW"/>
</dbReference>
<dbReference type="STRING" id="573061.Clocel_2530"/>
<accession>D9SQN6</accession>
<keyword evidence="1" id="KW-0677">Repeat</keyword>
<dbReference type="SMART" id="SM00382">
    <property type="entry name" value="AAA"/>
    <property type="match status" value="2"/>
</dbReference>
<dbReference type="PROSITE" id="PS50893">
    <property type="entry name" value="ABC_TRANSPORTER_2"/>
    <property type="match status" value="2"/>
</dbReference>
<dbReference type="InterPro" id="IPR003593">
    <property type="entry name" value="AAA+_ATPase"/>
</dbReference>
<dbReference type="Pfam" id="PF12848">
    <property type="entry name" value="ABC_tran_Xtn"/>
    <property type="match status" value="1"/>
</dbReference>
<dbReference type="SUPFAM" id="SSF52540">
    <property type="entry name" value="P-loop containing nucleoside triphosphate hydrolases"/>
    <property type="match status" value="2"/>
</dbReference>
<dbReference type="InterPro" id="IPR027417">
    <property type="entry name" value="P-loop_NTPase"/>
</dbReference>
<feature type="domain" description="ABC transporter" evidence="5">
    <location>
        <begin position="4"/>
        <end position="259"/>
    </location>
</feature>
<dbReference type="PANTHER" id="PTHR42855">
    <property type="entry name" value="ABC TRANSPORTER ATP-BINDING SUBUNIT"/>
    <property type="match status" value="1"/>
</dbReference>
<feature type="coiled-coil region" evidence="4">
    <location>
        <begin position="565"/>
        <end position="623"/>
    </location>
</feature>
<dbReference type="FunFam" id="3.40.50.300:FF:000011">
    <property type="entry name" value="Putative ABC transporter ATP-binding component"/>
    <property type="match status" value="1"/>
</dbReference>
<dbReference type="InterPro" id="IPR003439">
    <property type="entry name" value="ABC_transporter-like_ATP-bd"/>
</dbReference>
<keyword evidence="7" id="KW-1185">Reference proteome</keyword>
<dbReference type="PANTHER" id="PTHR42855:SF2">
    <property type="entry name" value="DRUG RESISTANCE ABC TRANSPORTER,ATP-BINDING PROTEIN"/>
    <property type="match status" value="1"/>
</dbReference>
<protein>
    <submittedName>
        <fullName evidence="6">ABC transporter related</fullName>
    </submittedName>
</protein>
<evidence type="ECO:0000256" key="2">
    <source>
        <dbReference type="ARBA" id="ARBA00022741"/>
    </source>
</evidence>
<name>D9SQN6_CLOC7</name>
<dbReference type="CDD" id="cd03221">
    <property type="entry name" value="ABCF_EF-3"/>
    <property type="match status" value="2"/>
</dbReference>
<proteinExistence type="predicted"/>
<evidence type="ECO:0000256" key="3">
    <source>
        <dbReference type="ARBA" id="ARBA00022840"/>
    </source>
</evidence>
<sequence length="634" mass="72876">MIELAVKEIEKYYGANRIFSNITFEVQSGERVGLIGRNGTGKTTVFKIIAGLEKMDRGSMFIRKNATIGYLDQIPNYPKKFKVIDVLKTSFQLQYEIDKEIKQLEASMGKLTGEELDHALRKYSELCASYEAEGGYDIEENINKVCTGLKLDEDFLNRNFISLSGGEKTITILGKILLQKPDILLLDEPSNHLDMSAIEWLEGYLKGYKGCVMVISHDRYFLDRVVTKIIEIEEGETDFYNGNYSYFVKEKQRRVCEQFEAYKDQQKKIKAMEKAIKQLRQWAIEADNEKFFKRAASMQKRLDKIERIDKPSIDKPKIKLDFNDTERSGKDVVQVKGLYKAFNNKQVLEDLNLNISYGEAVALIGNNGSGKSTLIKTLLGEIEVDSGEAKLGSNIKIGYLPQNVTFINEELTVLEAFREDISIQEGPARGILAKFLFFGESVFKKVINLSGGEKSRLMLCKLIQNDINLLVLDEPTNHLDIDSRENLEEALSDFNGTIVFISHDRYFINKIAKRICEIENKRIIEYLGDYEYYKEKKKVAKKIVIEVHSQEKKKSVKEKTQKQVLDIRIREVKALEKSIQELEERLNTINSEMNCNGSDYGKLVELEKERAITEERLDLALEKWMEIEGNEDEL</sequence>
<dbReference type="NCBIfam" id="NF000355">
    <property type="entry name" value="ribo_prot_ABC_F"/>
    <property type="match status" value="1"/>
</dbReference>
<dbReference type="InterPro" id="IPR032781">
    <property type="entry name" value="ABC_tran_Xtn"/>
</dbReference>
<dbReference type="AlphaFoldDB" id="D9SQN6"/>
<evidence type="ECO:0000313" key="7">
    <source>
        <dbReference type="Proteomes" id="UP000002730"/>
    </source>
</evidence>
<dbReference type="eggNOG" id="COG0488">
    <property type="taxonomic scope" value="Bacteria"/>
</dbReference>
<dbReference type="GO" id="GO:0016887">
    <property type="term" value="F:ATP hydrolysis activity"/>
    <property type="evidence" value="ECO:0007669"/>
    <property type="project" value="InterPro"/>
</dbReference>
<dbReference type="InterPro" id="IPR017871">
    <property type="entry name" value="ABC_transporter-like_CS"/>
</dbReference>
<organism evidence="6 7">
    <name type="scientific">Clostridium cellulovorans (strain ATCC 35296 / DSM 3052 / OCM 3 / 743B)</name>
    <dbReference type="NCBI Taxonomy" id="573061"/>
    <lineage>
        <taxon>Bacteria</taxon>
        <taxon>Bacillati</taxon>
        <taxon>Bacillota</taxon>
        <taxon>Clostridia</taxon>
        <taxon>Eubacteriales</taxon>
        <taxon>Clostridiaceae</taxon>
        <taxon>Clostridium</taxon>
    </lineage>
</organism>
<evidence type="ECO:0000313" key="6">
    <source>
        <dbReference type="EMBL" id="ADL52242.1"/>
    </source>
</evidence>
<evidence type="ECO:0000259" key="5">
    <source>
        <dbReference type="PROSITE" id="PS50893"/>
    </source>
</evidence>
<dbReference type="GO" id="GO:0003677">
    <property type="term" value="F:DNA binding"/>
    <property type="evidence" value="ECO:0007669"/>
    <property type="project" value="InterPro"/>
</dbReference>
<dbReference type="HOGENOM" id="CLU_000604_36_0_9"/>
<feature type="domain" description="ABC transporter" evidence="5">
    <location>
        <begin position="333"/>
        <end position="545"/>
    </location>
</feature>
<dbReference type="Pfam" id="PF00005">
    <property type="entry name" value="ABC_tran"/>
    <property type="match status" value="2"/>
</dbReference>
<dbReference type="Pfam" id="PF16326">
    <property type="entry name" value="ABC_tran_CTD"/>
    <property type="match status" value="1"/>
</dbReference>
<evidence type="ECO:0000256" key="1">
    <source>
        <dbReference type="ARBA" id="ARBA00022737"/>
    </source>
</evidence>
<dbReference type="FunFam" id="3.40.50.300:FF:000309">
    <property type="entry name" value="ABC transporter ATP-binding protein"/>
    <property type="match status" value="1"/>
</dbReference>
<dbReference type="InterPro" id="IPR032524">
    <property type="entry name" value="ABC_tran_C"/>
</dbReference>
<dbReference type="KEGG" id="ccb:Clocel_2530"/>
<dbReference type="Gene3D" id="3.40.50.300">
    <property type="entry name" value="P-loop containing nucleotide triphosphate hydrolases"/>
    <property type="match status" value="2"/>
</dbReference>
<keyword evidence="3" id="KW-0067">ATP-binding</keyword>
<dbReference type="InterPro" id="IPR051309">
    <property type="entry name" value="ABCF_ATPase"/>
</dbReference>